<evidence type="ECO:0000313" key="6">
    <source>
        <dbReference type="Proteomes" id="UP001346869"/>
    </source>
</evidence>
<proteinExistence type="predicted"/>
<dbReference type="Gene3D" id="2.60.40.4100">
    <property type="entry name" value="Zona pellucida, ZP-C domain"/>
    <property type="match status" value="1"/>
</dbReference>
<dbReference type="InterPro" id="IPR055356">
    <property type="entry name" value="ZP-N"/>
</dbReference>
<dbReference type="Pfam" id="PF08742">
    <property type="entry name" value="C8"/>
    <property type="match status" value="1"/>
</dbReference>
<sequence>MGVDEQTLTLSSVAQQHNGVQLSMKQNTTTVELPSYNMTIFFDGNTAHVAGQIEAMQGLCGSPSDSSKNTTLTAEMSSSYSPPGCETQHQGTVDNSINCTIATDHCNLMRQPPFSACHSHTDPEPYISACTHTLCRYPSVDGVDCQFLEAYAQSCSLIANVTLEDWRSTTSCSDVPLCQQPCSAHEFCGEKHWRGRCLCRAVFASKYKPTNSLGEPAICRQNSASVTLAGCLLEDKGIDYSVLHLNDPSCKGQMDYQSHMVTFSFNSSNLCGTEVEKNSSLVLYKNTIMTRNMSQHSVITRHDQVQIDFSCLYTEPDVKSFSFRIRDSSVLQNMVSGVWNYTVQMTAYADPTLTYVVHPDTEIRLNQRVWLQLKTRGLDANKVSIVTDSCWATSQLSPNDSQRYELIVNGCPNANDKTVKLSGNGEGTSNVFSFNMFEFTGGKREIFLHCKLELCVKMGNSCAPTCGRNSSARRRRRASKYVDSNPAFLSMSWSNERPVNFVPIRSRRPDWNKEMAAAR</sequence>
<feature type="compositionally biased region" description="Polar residues" evidence="3">
    <location>
        <begin position="63"/>
        <end position="87"/>
    </location>
</feature>
<dbReference type="Gene3D" id="2.60.40.3210">
    <property type="entry name" value="Zona pellucida, ZP-N domain"/>
    <property type="match status" value="1"/>
</dbReference>
<comment type="caution">
    <text evidence="5">The sequence shown here is derived from an EMBL/GenBank/DDBJ whole genome shotgun (WGS) entry which is preliminary data.</text>
</comment>
<dbReference type="Pfam" id="PF00100">
    <property type="entry name" value="Zona_pellucida"/>
    <property type="match status" value="1"/>
</dbReference>
<dbReference type="SMART" id="SM00832">
    <property type="entry name" value="C8"/>
    <property type="match status" value="1"/>
</dbReference>
<evidence type="ECO:0000256" key="3">
    <source>
        <dbReference type="SAM" id="MobiDB-lite"/>
    </source>
</evidence>
<dbReference type="PROSITE" id="PS51034">
    <property type="entry name" value="ZP_2"/>
    <property type="match status" value="1"/>
</dbReference>
<feature type="region of interest" description="Disordered" evidence="3">
    <location>
        <begin position="60"/>
        <end position="87"/>
    </location>
</feature>
<keyword evidence="6" id="KW-1185">Reference proteome</keyword>
<evidence type="ECO:0000256" key="1">
    <source>
        <dbReference type="ARBA" id="ARBA00022729"/>
    </source>
</evidence>
<evidence type="ECO:0000259" key="4">
    <source>
        <dbReference type="PROSITE" id="PS51034"/>
    </source>
</evidence>
<dbReference type="AlphaFoldDB" id="A0AAN7WTP8"/>
<dbReference type="InterPro" id="IPR001507">
    <property type="entry name" value="ZP_dom"/>
</dbReference>
<dbReference type="InterPro" id="IPR014853">
    <property type="entry name" value="VWF/SSPO/ZAN-like_Cys-rich_dom"/>
</dbReference>
<evidence type="ECO:0000256" key="2">
    <source>
        <dbReference type="ARBA" id="ARBA00023157"/>
    </source>
</evidence>
<reference evidence="5 6" key="1">
    <citation type="journal article" date="2023" name="Genes (Basel)">
        <title>Chromosome-Level Genome Assembly and Circadian Gene Repertoire of the Patagonia Blennie Eleginops maclovinus-The Closest Ancestral Proxy of Antarctic Cryonotothenioids.</title>
        <authorList>
            <person name="Cheng C.C."/>
            <person name="Rivera-Colon A.G."/>
            <person name="Minhas B.F."/>
            <person name="Wilson L."/>
            <person name="Rayamajhi N."/>
            <person name="Vargas-Chacoff L."/>
            <person name="Catchen J.M."/>
        </authorList>
    </citation>
    <scope>NUCLEOTIDE SEQUENCE [LARGE SCALE GENOMIC DNA]</scope>
    <source>
        <strain evidence="5">JMC-PN-2008</strain>
    </source>
</reference>
<evidence type="ECO:0000313" key="5">
    <source>
        <dbReference type="EMBL" id="KAK5847444.1"/>
    </source>
</evidence>
<reference evidence="5 6" key="2">
    <citation type="journal article" date="2023" name="Mol. Biol. Evol.">
        <title>Genomics of Secondarily Temperate Adaptation in the Only Non-Antarctic Icefish.</title>
        <authorList>
            <person name="Rivera-Colon A.G."/>
            <person name="Rayamajhi N."/>
            <person name="Minhas B.F."/>
            <person name="Madrigal G."/>
            <person name="Bilyk K.T."/>
            <person name="Yoon V."/>
            <person name="Hune M."/>
            <person name="Gregory S."/>
            <person name="Cheng C.H.C."/>
            <person name="Catchen J.M."/>
        </authorList>
    </citation>
    <scope>NUCLEOTIDE SEQUENCE [LARGE SCALE GENOMIC DNA]</scope>
    <source>
        <strain evidence="5">JMC-PN-2008</strain>
    </source>
</reference>
<protein>
    <recommendedName>
        <fullName evidence="4">ZP domain-containing protein</fullName>
    </recommendedName>
</protein>
<dbReference type="PANTHER" id="PTHR14002:SF50">
    <property type="entry name" value="ALPHA-TECTORIN-LIKE-RELATED"/>
    <property type="match status" value="1"/>
</dbReference>
<gene>
    <name evidence="5" type="ORF">PBY51_016568</name>
</gene>
<organism evidence="5 6">
    <name type="scientific">Eleginops maclovinus</name>
    <name type="common">Patagonian blennie</name>
    <name type="synonym">Eleginus maclovinus</name>
    <dbReference type="NCBI Taxonomy" id="56733"/>
    <lineage>
        <taxon>Eukaryota</taxon>
        <taxon>Metazoa</taxon>
        <taxon>Chordata</taxon>
        <taxon>Craniata</taxon>
        <taxon>Vertebrata</taxon>
        <taxon>Euteleostomi</taxon>
        <taxon>Actinopterygii</taxon>
        <taxon>Neopterygii</taxon>
        <taxon>Teleostei</taxon>
        <taxon>Neoteleostei</taxon>
        <taxon>Acanthomorphata</taxon>
        <taxon>Eupercaria</taxon>
        <taxon>Perciformes</taxon>
        <taxon>Notothenioidei</taxon>
        <taxon>Eleginopidae</taxon>
        <taxon>Eleginops</taxon>
    </lineage>
</organism>
<feature type="domain" description="ZP" evidence="4">
    <location>
        <begin position="218"/>
        <end position="473"/>
    </location>
</feature>
<name>A0AAN7WTP8_ELEMC</name>
<dbReference type="Proteomes" id="UP001346869">
    <property type="component" value="Unassembled WGS sequence"/>
</dbReference>
<dbReference type="EMBL" id="JAUZQC010000026">
    <property type="protein sequence ID" value="KAK5847444.1"/>
    <property type="molecule type" value="Genomic_DNA"/>
</dbReference>
<dbReference type="PANTHER" id="PTHR14002">
    <property type="entry name" value="ENDOGLIN/TGF-BETA RECEPTOR TYPE III"/>
    <property type="match status" value="1"/>
</dbReference>
<dbReference type="SMART" id="SM00241">
    <property type="entry name" value="ZP"/>
    <property type="match status" value="1"/>
</dbReference>
<keyword evidence="2" id="KW-1015">Disulfide bond</keyword>
<dbReference type="InterPro" id="IPR042235">
    <property type="entry name" value="ZP-C_dom"/>
</dbReference>
<accession>A0AAN7WTP8</accession>
<dbReference type="Pfam" id="PF23344">
    <property type="entry name" value="ZP-N"/>
    <property type="match status" value="1"/>
</dbReference>
<keyword evidence="1" id="KW-0732">Signal</keyword>
<dbReference type="InterPro" id="IPR055355">
    <property type="entry name" value="ZP-C"/>
</dbReference>